<dbReference type="CDD" id="cd17323">
    <property type="entry name" value="MFS_Tpo1_MDR_like"/>
    <property type="match status" value="1"/>
</dbReference>
<dbReference type="HOGENOM" id="CLU_008455_11_1_1"/>
<keyword evidence="2 5" id="KW-0812">Transmembrane</keyword>
<dbReference type="InterPro" id="IPR011701">
    <property type="entry name" value="MFS"/>
</dbReference>
<evidence type="ECO:0000256" key="1">
    <source>
        <dbReference type="ARBA" id="ARBA00004141"/>
    </source>
</evidence>
<dbReference type="Proteomes" id="UP000005220">
    <property type="component" value="Chromosome 11"/>
</dbReference>
<feature type="transmembrane region" description="Helical" evidence="5">
    <location>
        <begin position="321"/>
        <end position="340"/>
    </location>
</feature>
<dbReference type="GO" id="GO:0005886">
    <property type="term" value="C:plasma membrane"/>
    <property type="evidence" value="ECO:0007669"/>
    <property type="project" value="TreeGrafter"/>
</dbReference>
<evidence type="ECO:0000313" key="8">
    <source>
        <dbReference type="Proteomes" id="UP000005220"/>
    </source>
</evidence>
<dbReference type="InterPro" id="IPR020846">
    <property type="entry name" value="MFS_dom"/>
</dbReference>
<dbReference type="GO" id="GO:1990961">
    <property type="term" value="P:xenobiotic detoxification by transmembrane export across the plasma membrane"/>
    <property type="evidence" value="ECO:0007669"/>
    <property type="project" value="TreeGrafter"/>
</dbReference>
<dbReference type="EMBL" id="HE650831">
    <property type="protein sequence ID" value="CCF60364.1"/>
    <property type="molecule type" value="Genomic_DNA"/>
</dbReference>
<protein>
    <recommendedName>
        <fullName evidence="6">Major facilitator superfamily (MFS) profile domain-containing protein</fullName>
    </recommendedName>
</protein>
<accession>H2B164</accession>
<evidence type="ECO:0000313" key="7">
    <source>
        <dbReference type="EMBL" id="CCF60364.1"/>
    </source>
</evidence>
<reference evidence="7 8" key="1">
    <citation type="journal article" date="2011" name="Proc. Natl. Acad. Sci. U.S.A.">
        <title>Evolutionary erosion of yeast sex chromosomes by mating-type switching accidents.</title>
        <authorList>
            <person name="Gordon J.L."/>
            <person name="Armisen D."/>
            <person name="Proux-Wera E."/>
            <person name="Oheigeartaigh S.S."/>
            <person name="Byrne K.P."/>
            <person name="Wolfe K.H."/>
        </authorList>
    </citation>
    <scope>NUCLEOTIDE SEQUENCE [LARGE SCALE GENOMIC DNA]</scope>
    <source>
        <strain evidence="8">ATCC 22294 / BCRC 22015 / CBS 2517 / CECT 1963 / NBRC 1671 / NRRL Y-8276</strain>
    </source>
</reference>
<keyword evidence="3 5" id="KW-1133">Transmembrane helix</keyword>
<dbReference type="PROSITE" id="PS50850">
    <property type="entry name" value="MFS"/>
    <property type="match status" value="1"/>
</dbReference>
<keyword evidence="4 5" id="KW-0472">Membrane</keyword>
<dbReference type="FunFam" id="1.20.1250.20:FF:000011">
    <property type="entry name" value="MFS multidrug transporter, putative"/>
    <property type="match status" value="1"/>
</dbReference>
<feature type="transmembrane region" description="Helical" evidence="5">
    <location>
        <begin position="214"/>
        <end position="237"/>
    </location>
</feature>
<dbReference type="eggNOG" id="KOG0255">
    <property type="taxonomic scope" value="Eukaryota"/>
</dbReference>
<dbReference type="SUPFAM" id="SSF103473">
    <property type="entry name" value="MFS general substrate transporter"/>
    <property type="match status" value="1"/>
</dbReference>
<dbReference type="AlphaFoldDB" id="H2B164"/>
<comment type="subcellular location">
    <subcellularLocation>
        <location evidence="1">Membrane</location>
        <topology evidence="1">Multi-pass membrane protein</topology>
    </subcellularLocation>
</comment>
<dbReference type="InterPro" id="IPR036259">
    <property type="entry name" value="MFS_trans_sf"/>
</dbReference>
<feature type="transmembrane region" description="Helical" evidence="5">
    <location>
        <begin position="399"/>
        <end position="418"/>
    </location>
</feature>
<dbReference type="Gene3D" id="1.20.1250.20">
    <property type="entry name" value="MFS general substrate transporter like domains"/>
    <property type="match status" value="1"/>
</dbReference>
<evidence type="ECO:0000259" key="6">
    <source>
        <dbReference type="PROSITE" id="PS50850"/>
    </source>
</evidence>
<dbReference type="GeneID" id="13886825"/>
<dbReference type="GO" id="GO:0042910">
    <property type="term" value="F:xenobiotic transmembrane transporter activity"/>
    <property type="evidence" value="ECO:0007669"/>
    <property type="project" value="InterPro"/>
</dbReference>
<feature type="transmembrane region" description="Helical" evidence="5">
    <location>
        <begin position="155"/>
        <end position="174"/>
    </location>
</feature>
<evidence type="ECO:0000256" key="2">
    <source>
        <dbReference type="ARBA" id="ARBA00022692"/>
    </source>
</evidence>
<dbReference type="Pfam" id="PF07690">
    <property type="entry name" value="MFS_1"/>
    <property type="match status" value="1"/>
</dbReference>
<feature type="transmembrane region" description="Helical" evidence="5">
    <location>
        <begin position="495"/>
        <end position="515"/>
    </location>
</feature>
<dbReference type="FunCoup" id="H2B164">
    <property type="interactions" value="23"/>
</dbReference>
<feature type="transmembrane region" description="Helical" evidence="5">
    <location>
        <begin position="360"/>
        <end position="379"/>
    </location>
</feature>
<feature type="transmembrane region" description="Helical" evidence="5">
    <location>
        <begin position="125"/>
        <end position="143"/>
    </location>
</feature>
<feature type="transmembrane region" description="Helical" evidence="5">
    <location>
        <begin position="424"/>
        <end position="449"/>
    </location>
</feature>
<feature type="domain" description="Major facilitator superfamily (MFS) profile" evidence="6">
    <location>
        <begin position="87"/>
        <end position="519"/>
    </location>
</feature>
<dbReference type="KEGG" id="kaf:KAFR_0K00100"/>
<dbReference type="PANTHER" id="PTHR23502">
    <property type="entry name" value="MAJOR FACILITATOR SUPERFAMILY"/>
    <property type="match status" value="1"/>
</dbReference>
<name>H2B164_KAZAF</name>
<proteinExistence type="predicted"/>
<dbReference type="OrthoDB" id="3357846at2759"/>
<evidence type="ECO:0000256" key="4">
    <source>
        <dbReference type="ARBA" id="ARBA00023136"/>
    </source>
</evidence>
<sequence length="529" mass="59774">MYLQSLKNTFFVDCLEYLHLTSVYEDIPGKYTDIHDASESKQSILTDIEAETSTDYEKHADPFLVDWNGDDDPDNPQNWPQAKKNFITIEIMMLTCITYMGSSIYTPGQEGIQNDFHVGHVTATLNLSLYVLGYGLGQVFFSPLSEVAKIGRQQLYIITYFLFMVFQIGCATVQNIEGLIILRFISGILCSPSLSTGGATIADIIRPEKLTPYIALWAVGAVASPTVGPLLGASMVVSKDWRWTFWLLLWLSIPWLIIFIFFFPETSAANILSRRAARIRKQTGDSRYYTRQERSDAKVSPKQFFVNTLYRPIEMIAKEPIVMAFDIYLAVCYGTFYLFFEAFPIVFINNWHFTIVELGLSYMGFIAGCFIAFSILLFFTNKVVTPRRDNGTFVPETFLLLAMSVSWCLPCGLFLFGWAAMTHWIVPIIAEIFFCICVFNLFQATFSYLAMCYPKYVASVYAGNGLCRSAFACAFPLFGQAMFNNLAIDGYPVAWGTSILGFVSIVLALIPFVLYKYGADLRSRSSFKD</sequence>
<dbReference type="PANTHER" id="PTHR23502:SF23">
    <property type="entry name" value="FLUCONAZOLE RESISTANCE PROTEIN 1"/>
    <property type="match status" value="1"/>
</dbReference>
<gene>
    <name evidence="7" type="primary">KAFR0K00100</name>
    <name evidence="7" type="ORF">KAFR_0K00100</name>
</gene>
<dbReference type="NCBIfam" id="TIGR00880">
    <property type="entry name" value="2_A_01_02"/>
    <property type="match status" value="1"/>
</dbReference>
<feature type="transmembrane region" description="Helical" evidence="5">
    <location>
        <begin position="180"/>
        <end position="202"/>
    </location>
</feature>
<organism evidence="7 8">
    <name type="scientific">Kazachstania africana (strain ATCC 22294 / BCRC 22015 / CBS 2517 / CECT 1963 / NBRC 1671 / NRRL Y-8276)</name>
    <name type="common">Yeast</name>
    <name type="synonym">Kluyveromyces africanus</name>
    <dbReference type="NCBI Taxonomy" id="1071382"/>
    <lineage>
        <taxon>Eukaryota</taxon>
        <taxon>Fungi</taxon>
        <taxon>Dikarya</taxon>
        <taxon>Ascomycota</taxon>
        <taxon>Saccharomycotina</taxon>
        <taxon>Saccharomycetes</taxon>
        <taxon>Saccharomycetales</taxon>
        <taxon>Saccharomycetaceae</taxon>
        <taxon>Kazachstania</taxon>
    </lineage>
</organism>
<keyword evidence="8" id="KW-1185">Reference proteome</keyword>
<feature type="transmembrane region" description="Helical" evidence="5">
    <location>
        <begin position="461"/>
        <end position="483"/>
    </location>
</feature>
<feature type="transmembrane region" description="Helical" evidence="5">
    <location>
        <begin position="86"/>
        <end position="105"/>
    </location>
</feature>
<dbReference type="RefSeq" id="XP_003959499.1">
    <property type="nucleotide sequence ID" value="XM_003959450.1"/>
</dbReference>
<feature type="transmembrane region" description="Helical" evidence="5">
    <location>
        <begin position="243"/>
        <end position="264"/>
    </location>
</feature>
<dbReference type="GO" id="GO:0015244">
    <property type="term" value="F:fluconazole transmembrane transporter activity"/>
    <property type="evidence" value="ECO:0007669"/>
    <property type="project" value="TreeGrafter"/>
</dbReference>
<evidence type="ECO:0000256" key="5">
    <source>
        <dbReference type="SAM" id="Phobius"/>
    </source>
</evidence>
<evidence type="ECO:0000256" key="3">
    <source>
        <dbReference type="ARBA" id="ARBA00022989"/>
    </source>
</evidence>
<dbReference type="InterPro" id="IPR001958">
    <property type="entry name" value="Tet-R_TetA/multi-R_MdtG-like"/>
</dbReference>
<dbReference type="InParanoid" id="H2B164"/>